<organism evidence="1 2">
    <name type="scientific">Duganella vulcania</name>
    <dbReference type="NCBI Taxonomy" id="2692166"/>
    <lineage>
        <taxon>Bacteria</taxon>
        <taxon>Pseudomonadati</taxon>
        <taxon>Pseudomonadota</taxon>
        <taxon>Betaproteobacteria</taxon>
        <taxon>Burkholderiales</taxon>
        <taxon>Oxalobacteraceae</taxon>
        <taxon>Telluria group</taxon>
        <taxon>Duganella</taxon>
    </lineage>
</organism>
<name>A0A845G9P2_9BURK</name>
<protein>
    <submittedName>
        <fullName evidence="1">Uncharacterized protein</fullName>
    </submittedName>
</protein>
<dbReference type="EMBL" id="WWCW01000156">
    <property type="protein sequence ID" value="MYM91004.1"/>
    <property type="molecule type" value="Genomic_DNA"/>
</dbReference>
<reference evidence="1 2" key="1">
    <citation type="submission" date="2020-01" db="EMBL/GenBank/DDBJ databases">
        <title>Novel species isolated from a subtropical stream in China.</title>
        <authorList>
            <person name="Lu H."/>
        </authorList>
    </citation>
    <scope>NUCLEOTIDE SEQUENCE [LARGE SCALE GENOMIC DNA]</scope>
    <source>
        <strain evidence="1 2">FT82W</strain>
    </source>
</reference>
<sequence>MSTYPRTPYTLKCGIVMIDALTRRAGRVIVLQYTPDHLSRTLQVQSVGGDTGDRTEPLRFKGPPVETFRLEAEIDATDQLEFPDANKTAVEVGIFPQLAALEALVTPTSAQVDAADALMTQGAIEIAPMESPLALFVWSAQRVAPVRVTEFSVTEEAFDISLNPTRARVTLALRVLSVNDFGIDHPGAALYMSYLKNKEALALRAVAGSLDQLGVKGL</sequence>
<comment type="caution">
    <text evidence="1">The sequence shown here is derived from an EMBL/GenBank/DDBJ whole genome shotgun (WGS) entry which is preliminary data.</text>
</comment>
<evidence type="ECO:0000313" key="2">
    <source>
        <dbReference type="Proteomes" id="UP000470302"/>
    </source>
</evidence>
<dbReference type="AlphaFoldDB" id="A0A845G9P2"/>
<proteinExistence type="predicted"/>
<evidence type="ECO:0000313" key="1">
    <source>
        <dbReference type="EMBL" id="MYM91004.1"/>
    </source>
</evidence>
<accession>A0A845G9P2</accession>
<gene>
    <name evidence="1" type="ORF">GTP91_27995</name>
</gene>
<dbReference type="RefSeq" id="WP_161099706.1">
    <property type="nucleotide sequence ID" value="NZ_WWCW01000156.1"/>
</dbReference>
<dbReference type="Proteomes" id="UP000470302">
    <property type="component" value="Unassembled WGS sequence"/>
</dbReference>